<keyword evidence="3" id="KW-1003">Cell membrane</keyword>
<name>A0A7C9BJ43_9BACT</name>
<organism evidence="11 12">
    <name type="scientific">Salmonirosea aquatica</name>
    <dbReference type="NCBI Taxonomy" id="2654236"/>
    <lineage>
        <taxon>Bacteria</taxon>
        <taxon>Pseudomonadati</taxon>
        <taxon>Bacteroidota</taxon>
        <taxon>Cytophagia</taxon>
        <taxon>Cytophagales</taxon>
        <taxon>Spirosomataceae</taxon>
        <taxon>Salmonirosea</taxon>
    </lineage>
</organism>
<dbReference type="FunFam" id="3.40.50.300:FF:000127">
    <property type="entry name" value="Ribose import ATP-binding protein RbsA"/>
    <property type="match status" value="1"/>
</dbReference>
<dbReference type="GO" id="GO:0005524">
    <property type="term" value="F:ATP binding"/>
    <property type="evidence" value="ECO:0007669"/>
    <property type="project" value="UniProtKB-KW"/>
</dbReference>
<dbReference type="AlphaFoldDB" id="A0A7C9BJ43"/>
<evidence type="ECO:0000256" key="3">
    <source>
        <dbReference type="ARBA" id="ARBA00022475"/>
    </source>
</evidence>
<dbReference type="Gene3D" id="3.40.50.300">
    <property type="entry name" value="P-loop containing nucleotide triphosphate hydrolases"/>
    <property type="match status" value="2"/>
</dbReference>
<dbReference type="InterPro" id="IPR027417">
    <property type="entry name" value="P-loop_NTPase"/>
</dbReference>
<dbReference type="EMBL" id="WHLY01000004">
    <property type="protein sequence ID" value="MPR37320.1"/>
    <property type="molecule type" value="Genomic_DNA"/>
</dbReference>
<evidence type="ECO:0000256" key="1">
    <source>
        <dbReference type="ARBA" id="ARBA00004202"/>
    </source>
</evidence>
<evidence type="ECO:0000313" key="11">
    <source>
        <dbReference type="EMBL" id="MPR37320.1"/>
    </source>
</evidence>
<dbReference type="GO" id="GO:0016887">
    <property type="term" value="F:ATP hydrolysis activity"/>
    <property type="evidence" value="ECO:0007669"/>
    <property type="project" value="InterPro"/>
</dbReference>
<accession>A0A7C9BJ43</accession>
<evidence type="ECO:0000256" key="2">
    <source>
        <dbReference type="ARBA" id="ARBA00022448"/>
    </source>
</evidence>
<comment type="subcellular location">
    <subcellularLocation>
        <location evidence="1">Cell membrane</location>
        <topology evidence="1">Peripheral membrane protein</topology>
    </subcellularLocation>
</comment>
<proteinExistence type="predicted"/>
<evidence type="ECO:0000259" key="10">
    <source>
        <dbReference type="PROSITE" id="PS50893"/>
    </source>
</evidence>
<feature type="domain" description="ABC transporter" evidence="10">
    <location>
        <begin position="256"/>
        <end position="501"/>
    </location>
</feature>
<keyword evidence="6" id="KW-0547">Nucleotide-binding</keyword>
<evidence type="ECO:0000313" key="12">
    <source>
        <dbReference type="Proteomes" id="UP000479293"/>
    </source>
</evidence>
<reference evidence="11 12" key="1">
    <citation type="submission" date="2019-10" db="EMBL/GenBank/DDBJ databases">
        <title>Draft Genome Sequence of Cytophagaceae sp. SJW1-29.</title>
        <authorList>
            <person name="Choi A."/>
        </authorList>
    </citation>
    <scope>NUCLEOTIDE SEQUENCE [LARGE SCALE GENOMIC DNA]</scope>
    <source>
        <strain evidence="11 12">SJW1-29</strain>
    </source>
</reference>
<dbReference type="InterPro" id="IPR050107">
    <property type="entry name" value="ABC_carbohydrate_import_ATPase"/>
</dbReference>
<keyword evidence="5" id="KW-0677">Repeat</keyword>
<evidence type="ECO:0000256" key="5">
    <source>
        <dbReference type="ARBA" id="ARBA00022737"/>
    </source>
</evidence>
<dbReference type="PROSITE" id="PS00211">
    <property type="entry name" value="ABC_TRANSPORTER_1"/>
    <property type="match status" value="1"/>
</dbReference>
<dbReference type="RefSeq" id="WP_152766714.1">
    <property type="nucleotide sequence ID" value="NZ_WHLY01000004.1"/>
</dbReference>
<evidence type="ECO:0000256" key="4">
    <source>
        <dbReference type="ARBA" id="ARBA00022597"/>
    </source>
</evidence>
<dbReference type="CDD" id="cd03216">
    <property type="entry name" value="ABC_Carb_Monos_I"/>
    <property type="match status" value="1"/>
</dbReference>
<keyword evidence="4" id="KW-0762">Sugar transport</keyword>
<dbReference type="GO" id="GO:0005886">
    <property type="term" value="C:plasma membrane"/>
    <property type="evidence" value="ECO:0007669"/>
    <property type="project" value="UniProtKB-SubCell"/>
</dbReference>
<feature type="domain" description="ABC transporter" evidence="10">
    <location>
        <begin position="2"/>
        <end position="238"/>
    </location>
</feature>
<dbReference type="Proteomes" id="UP000479293">
    <property type="component" value="Unassembled WGS sequence"/>
</dbReference>
<dbReference type="InterPro" id="IPR017871">
    <property type="entry name" value="ABC_transporter-like_CS"/>
</dbReference>
<dbReference type="SUPFAM" id="SSF52540">
    <property type="entry name" value="P-loop containing nucleoside triphosphate hydrolases"/>
    <property type="match status" value="2"/>
</dbReference>
<dbReference type="CDD" id="cd03215">
    <property type="entry name" value="ABC_Carb_Monos_II"/>
    <property type="match status" value="1"/>
</dbReference>
<dbReference type="InterPro" id="IPR003593">
    <property type="entry name" value="AAA+_ATPase"/>
</dbReference>
<dbReference type="SMART" id="SM00382">
    <property type="entry name" value="AAA"/>
    <property type="match status" value="2"/>
</dbReference>
<protein>
    <submittedName>
        <fullName evidence="11">ATP-binding cassette domain-containing protein</fullName>
    </submittedName>
</protein>
<dbReference type="PROSITE" id="PS50893">
    <property type="entry name" value="ABC_TRANSPORTER_2"/>
    <property type="match status" value="2"/>
</dbReference>
<dbReference type="InterPro" id="IPR003439">
    <property type="entry name" value="ABC_transporter-like_ATP-bd"/>
</dbReference>
<keyword evidence="12" id="KW-1185">Reference proteome</keyword>
<keyword evidence="2" id="KW-0813">Transport</keyword>
<gene>
    <name evidence="11" type="ORF">GBK04_29335</name>
</gene>
<evidence type="ECO:0000256" key="9">
    <source>
        <dbReference type="ARBA" id="ARBA00023136"/>
    </source>
</evidence>
<keyword evidence="8" id="KW-1278">Translocase</keyword>
<evidence type="ECO:0000256" key="8">
    <source>
        <dbReference type="ARBA" id="ARBA00022967"/>
    </source>
</evidence>
<dbReference type="PANTHER" id="PTHR43790">
    <property type="entry name" value="CARBOHYDRATE TRANSPORT ATP-BINDING PROTEIN MG119-RELATED"/>
    <property type="match status" value="1"/>
</dbReference>
<evidence type="ECO:0000256" key="7">
    <source>
        <dbReference type="ARBA" id="ARBA00022840"/>
    </source>
</evidence>
<keyword evidence="7 11" id="KW-0067">ATP-binding</keyword>
<evidence type="ECO:0000256" key="6">
    <source>
        <dbReference type="ARBA" id="ARBA00022741"/>
    </source>
</evidence>
<dbReference type="PANTHER" id="PTHR43790:SF3">
    <property type="entry name" value="D-ALLOSE IMPORT ATP-BINDING PROTEIN ALSA-RELATED"/>
    <property type="match status" value="1"/>
</dbReference>
<sequence length="505" mass="55203">MLTVNNITKRFPGVLALDDVSLRIEAGKVTALIGENGAGKSTLMKILSGVYPEYEGTLVWKGQPVRFTNTKDAQQHGIAIIHQELNLIPHLSVAENIFLGREPLTRLGTVDKKAMYRETTALLQKLKLNVSANARIADLKVGQQQVVEIAKALLTNAELIIMDEPTSAITGSEVDVLFGIIEELIRENKAIVYVSHKLDELFRIADHYVVLRDGKSIESGSMQGVTQDVLIQKMVGRKIELLRKQTEDNPNEVPTLRVENLTLRNPRKPADSLLKGISFQVGKGEIVGIFGLMGAGRTELLECLFGLHHKNLTGTIHINSQEISVKCPADAIRAGMALVPEDRKKDGLVLGMDVRTNISLTLLKELETWGTIPVGRVAKLAKKYIQELSIKTPGDGQKAKNLSGGNQQKIVLAKWLATNPLLLLLDEPTRGIDIHAKSEIYKLIIELAAQGLGIVVVSSELPEILAVSDRVLVMSEGKMTANIKGCDATEDAILKAAIPKSIYEN</sequence>
<comment type="caution">
    <text evidence="11">The sequence shown here is derived from an EMBL/GenBank/DDBJ whole genome shotgun (WGS) entry which is preliminary data.</text>
</comment>
<keyword evidence="9" id="KW-0472">Membrane</keyword>
<dbReference type="Pfam" id="PF00005">
    <property type="entry name" value="ABC_tran"/>
    <property type="match status" value="2"/>
</dbReference>